<proteinExistence type="evidence at transcript level"/>
<name>A0A0B5A3F4_HELAU</name>
<feature type="signal peptide" evidence="2">
    <location>
        <begin position="1"/>
        <end position="20"/>
    </location>
</feature>
<keyword evidence="1" id="KW-1133">Transmembrane helix</keyword>
<protein>
    <submittedName>
        <fullName evidence="3">Gustatory receptor 11</fullName>
    </submittedName>
</protein>
<dbReference type="EMBL" id="KJ542720">
    <property type="protein sequence ID" value="AJD81604.1"/>
    <property type="molecule type" value="mRNA"/>
</dbReference>
<evidence type="ECO:0000256" key="2">
    <source>
        <dbReference type="SAM" id="SignalP"/>
    </source>
</evidence>
<gene>
    <name evidence="3" type="primary">GR11</name>
</gene>
<keyword evidence="1" id="KW-0472">Membrane</keyword>
<feature type="non-terminal residue" evidence="3">
    <location>
        <position position="97"/>
    </location>
</feature>
<sequence>HFAAIFLWIMNDLVLDAVFCSNCERFYLTVEEAQMTCIQLLKNVTCPKSQRHLYKDVLYANRCFTKMTACGLFTIDAMLPISCIGAVGYYALVLLQF</sequence>
<feature type="transmembrane region" description="Helical" evidence="1">
    <location>
        <begin position="69"/>
        <end position="92"/>
    </location>
</feature>
<reference evidence="3" key="1">
    <citation type="submission" date="2014-03" db="EMBL/GenBank/DDBJ databases">
        <title>Candidate Chemosensory Receptor Genes in Oriental Tobacco Budworm Helicoverpa assulta.</title>
        <authorList>
            <person name="Xu W."/>
        </authorList>
    </citation>
    <scope>NUCLEOTIDE SEQUENCE</scope>
</reference>
<organism evidence="3">
    <name type="scientific">Helicoverpa assulta</name>
    <name type="common">Oriental tobacco budworm</name>
    <name type="synonym">Heliothis assulta</name>
    <dbReference type="NCBI Taxonomy" id="52344"/>
    <lineage>
        <taxon>Eukaryota</taxon>
        <taxon>Metazoa</taxon>
        <taxon>Ecdysozoa</taxon>
        <taxon>Arthropoda</taxon>
        <taxon>Hexapoda</taxon>
        <taxon>Insecta</taxon>
        <taxon>Pterygota</taxon>
        <taxon>Neoptera</taxon>
        <taxon>Endopterygota</taxon>
        <taxon>Lepidoptera</taxon>
        <taxon>Glossata</taxon>
        <taxon>Ditrysia</taxon>
        <taxon>Noctuoidea</taxon>
        <taxon>Noctuidae</taxon>
        <taxon>Heliothinae</taxon>
        <taxon>Helicoverpa</taxon>
    </lineage>
</organism>
<keyword evidence="2" id="KW-0732">Signal</keyword>
<feature type="chain" id="PRO_5002112779" evidence="2">
    <location>
        <begin position="21"/>
        <end position="97"/>
    </location>
</feature>
<keyword evidence="1" id="KW-0812">Transmembrane</keyword>
<keyword evidence="3" id="KW-0675">Receptor</keyword>
<dbReference type="AlphaFoldDB" id="A0A0B5A3F4"/>
<evidence type="ECO:0000313" key="3">
    <source>
        <dbReference type="EMBL" id="AJD81604.1"/>
    </source>
</evidence>
<accession>A0A0B5A3F4</accession>
<feature type="non-terminal residue" evidence="3">
    <location>
        <position position="1"/>
    </location>
</feature>
<evidence type="ECO:0000256" key="1">
    <source>
        <dbReference type="SAM" id="Phobius"/>
    </source>
</evidence>